<evidence type="ECO:0000313" key="2">
    <source>
        <dbReference type="Proteomes" id="UP000452235"/>
    </source>
</evidence>
<comment type="caution">
    <text evidence="1">The sequence shown here is derived from an EMBL/GenBank/DDBJ whole genome shotgun (WGS) entry which is preliminary data.</text>
</comment>
<name>A0A5M3Z1U2_ASPTE</name>
<evidence type="ECO:0000313" key="1">
    <source>
        <dbReference type="EMBL" id="GFF16025.1"/>
    </source>
</evidence>
<keyword evidence="2" id="KW-1185">Reference proteome</keyword>
<gene>
    <name evidence="1" type="ORF">ATEIFO6365_0005021500</name>
</gene>
<dbReference type="AlphaFoldDB" id="A0A5M3Z1U2"/>
<dbReference type="EMBL" id="BLJY01000005">
    <property type="protein sequence ID" value="GFF16025.1"/>
    <property type="molecule type" value="Genomic_DNA"/>
</dbReference>
<accession>A0A5M3Z1U2</accession>
<reference evidence="1 2" key="1">
    <citation type="submission" date="2020-01" db="EMBL/GenBank/DDBJ databases">
        <title>Aspergillus terreus IFO 6365 whole genome shotgun sequence.</title>
        <authorList>
            <person name="Kanamasa S."/>
            <person name="Takahashi H."/>
        </authorList>
    </citation>
    <scope>NUCLEOTIDE SEQUENCE [LARGE SCALE GENOMIC DNA]</scope>
    <source>
        <strain evidence="1 2">IFO 6365</strain>
    </source>
</reference>
<sequence>MDSGSLASGSYHASCASDAQESTFLKRARLLRWVQIGLAVLVFAAAVSAVGCEAVPLQHYRRTSAFEHVELYLWPLNLDVRPTVAILACGCVIAVLTLAHLIIALLPSPHSRIRRSNFAATATAAAGLIAALVGVLFAIYRPGSHSPSGFSGDETLHSWTCKWKSVRGLSSAVSAPAHFARDCAVTEAGFALLCALIGLEVILGVVAGAGIWLERGVSRQREDERLQLEKIETTAKHSGR</sequence>
<protein>
    <submittedName>
        <fullName evidence="1">Uncharacterized protein</fullName>
    </submittedName>
</protein>
<proteinExistence type="predicted"/>
<organism evidence="1 2">
    <name type="scientific">Aspergillus terreus</name>
    <dbReference type="NCBI Taxonomy" id="33178"/>
    <lineage>
        <taxon>Eukaryota</taxon>
        <taxon>Fungi</taxon>
        <taxon>Dikarya</taxon>
        <taxon>Ascomycota</taxon>
        <taxon>Pezizomycotina</taxon>
        <taxon>Eurotiomycetes</taxon>
        <taxon>Eurotiomycetidae</taxon>
        <taxon>Eurotiales</taxon>
        <taxon>Aspergillaceae</taxon>
        <taxon>Aspergillus</taxon>
        <taxon>Aspergillus subgen. Circumdati</taxon>
    </lineage>
</organism>
<dbReference type="Proteomes" id="UP000452235">
    <property type="component" value="Unassembled WGS sequence"/>
</dbReference>
<dbReference type="OrthoDB" id="3890746at2759"/>
<dbReference type="VEuPathDB" id="FungiDB:ATEG_05147"/>